<dbReference type="SUPFAM" id="SSF53323">
    <property type="entry name" value="Pyruvate-ferredoxin oxidoreductase, PFOR, domain III"/>
    <property type="match status" value="1"/>
</dbReference>
<feature type="domain" description="Pyruvate/ketoisovalerate oxidoreductase catalytic" evidence="2">
    <location>
        <begin position="10"/>
        <end position="171"/>
    </location>
</feature>
<dbReference type="InterPro" id="IPR051626">
    <property type="entry name" value="Oxidoreductase_gamma_subunit"/>
</dbReference>
<dbReference type="NCBIfam" id="TIGR02175">
    <property type="entry name" value="PorC_KorC"/>
    <property type="match status" value="1"/>
</dbReference>
<dbReference type="Gene3D" id="3.40.920.10">
    <property type="entry name" value="Pyruvate-ferredoxin oxidoreductase, PFOR, domain III"/>
    <property type="match status" value="1"/>
</dbReference>
<gene>
    <name evidence="3" type="ORF">Voc01_065570</name>
</gene>
<dbReference type="PANTHER" id="PTHR43366">
    <property type="entry name" value="PYRUVATE SYNTHASE SUBUNIT PORC"/>
    <property type="match status" value="1"/>
</dbReference>
<dbReference type="Pfam" id="PF01558">
    <property type="entry name" value="POR"/>
    <property type="match status" value="1"/>
</dbReference>
<dbReference type="InterPro" id="IPR002869">
    <property type="entry name" value="Pyrv_flavodox_OxRed_cen"/>
</dbReference>
<dbReference type="Proteomes" id="UP000635606">
    <property type="component" value="Unassembled WGS sequence"/>
</dbReference>
<evidence type="ECO:0000313" key="3">
    <source>
        <dbReference type="EMBL" id="GIJ71640.1"/>
    </source>
</evidence>
<dbReference type="GO" id="GO:0016625">
    <property type="term" value="F:oxidoreductase activity, acting on the aldehyde or oxo group of donors, iron-sulfur protein as acceptor"/>
    <property type="evidence" value="ECO:0007669"/>
    <property type="project" value="InterPro"/>
</dbReference>
<dbReference type="InterPro" id="IPR011894">
    <property type="entry name" value="PorC_KorC"/>
</dbReference>
<sequence>MYQIRIHGRGGQGVVTAAELLAMAAFVEGAWAQAFPSFGSERTGAPVAAFCRISDEPVRTREPIAEPDCVIVQDATVSDHVDVLAGLRPGGCVLVNSAVPVALSSSARVLAVPATDLALRHIGRPVPNAALIGAFAGLTGMLRFESVETAIRTRFPGRLASGNIAAAGAAFALGRAQREETSHA</sequence>
<protein>
    <submittedName>
        <fullName evidence="3">Pyruvate ferredoxin oxidoreductase subunit gamma</fullName>
    </submittedName>
</protein>
<organism evidence="3 4">
    <name type="scientific">Virgisporangium ochraceum</name>
    <dbReference type="NCBI Taxonomy" id="65505"/>
    <lineage>
        <taxon>Bacteria</taxon>
        <taxon>Bacillati</taxon>
        <taxon>Actinomycetota</taxon>
        <taxon>Actinomycetes</taxon>
        <taxon>Micromonosporales</taxon>
        <taxon>Micromonosporaceae</taxon>
        <taxon>Virgisporangium</taxon>
    </lineage>
</organism>
<accession>A0A8J4A006</accession>
<evidence type="ECO:0000256" key="1">
    <source>
        <dbReference type="ARBA" id="ARBA00023002"/>
    </source>
</evidence>
<comment type="caution">
    <text evidence="3">The sequence shown here is derived from an EMBL/GenBank/DDBJ whole genome shotgun (WGS) entry which is preliminary data.</text>
</comment>
<keyword evidence="1" id="KW-0560">Oxidoreductase</keyword>
<dbReference type="RefSeq" id="WP_203931485.1">
    <property type="nucleotide sequence ID" value="NZ_BOPH01000088.1"/>
</dbReference>
<dbReference type="AlphaFoldDB" id="A0A8J4A006"/>
<keyword evidence="4" id="KW-1185">Reference proteome</keyword>
<evidence type="ECO:0000313" key="4">
    <source>
        <dbReference type="Proteomes" id="UP000635606"/>
    </source>
</evidence>
<proteinExistence type="predicted"/>
<name>A0A8J4A006_9ACTN</name>
<dbReference type="PANTHER" id="PTHR43366:SF1">
    <property type="entry name" value="PYRUVATE SYNTHASE SUBUNIT PORC"/>
    <property type="match status" value="1"/>
</dbReference>
<reference evidence="3" key="1">
    <citation type="submission" date="2021-01" db="EMBL/GenBank/DDBJ databases">
        <title>Whole genome shotgun sequence of Virgisporangium ochraceum NBRC 16418.</title>
        <authorList>
            <person name="Komaki H."/>
            <person name="Tamura T."/>
        </authorList>
    </citation>
    <scope>NUCLEOTIDE SEQUENCE</scope>
    <source>
        <strain evidence="3">NBRC 16418</strain>
    </source>
</reference>
<dbReference type="InterPro" id="IPR019752">
    <property type="entry name" value="Pyrv/ketoisovalerate_OxRed_cat"/>
</dbReference>
<keyword evidence="3" id="KW-0670">Pyruvate</keyword>
<evidence type="ECO:0000259" key="2">
    <source>
        <dbReference type="Pfam" id="PF01558"/>
    </source>
</evidence>
<dbReference type="EMBL" id="BOPH01000088">
    <property type="protein sequence ID" value="GIJ71640.1"/>
    <property type="molecule type" value="Genomic_DNA"/>
</dbReference>